<dbReference type="GO" id="GO:0005198">
    <property type="term" value="F:structural molecule activity"/>
    <property type="evidence" value="ECO:0007669"/>
    <property type="project" value="InterPro"/>
</dbReference>
<evidence type="ECO:0000256" key="1">
    <source>
        <dbReference type="ARBA" id="ARBA00004245"/>
    </source>
</evidence>
<accession>A0AAN8FJL4</accession>
<dbReference type="Proteomes" id="UP001331761">
    <property type="component" value="Unassembled WGS sequence"/>
</dbReference>
<evidence type="ECO:0000313" key="6">
    <source>
        <dbReference type="Proteomes" id="UP001331761"/>
    </source>
</evidence>
<keyword evidence="3" id="KW-0206">Cytoskeleton</keyword>
<name>A0AAN8FJL4_TRICO</name>
<dbReference type="GO" id="GO:0016010">
    <property type="term" value="C:dystrophin-associated glycoprotein complex"/>
    <property type="evidence" value="ECO:0007669"/>
    <property type="project" value="TreeGrafter"/>
</dbReference>
<comment type="caution">
    <text evidence="5">The sequence shown here is derived from an EMBL/GenBank/DDBJ whole genome shotgun (WGS) entry which is preliminary data.</text>
</comment>
<dbReference type="PROSITE" id="PS50106">
    <property type="entry name" value="PDZ"/>
    <property type="match status" value="1"/>
</dbReference>
<dbReference type="InterPro" id="IPR015482">
    <property type="entry name" value="Syntrophin"/>
</dbReference>
<dbReference type="InterPro" id="IPR036034">
    <property type="entry name" value="PDZ_sf"/>
</dbReference>
<dbReference type="SUPFAM" id="SSF50156">
    <property type="entry name" value="PDZ domain-like"/>
    <property type="match status" value="1"/>
</dbReference>
<dbReference type="GO" id="GO:0005856">
    <property type="term" value="C:cytoskeleton"/>
    <property type="evidence" value="ECO:0007669"/>
    <property type="project" value="UniProtKB-SubCell"/>
</dbReference>
<evidence type="ECO:0000259" key="4">
    <source>
        <dbReference type="PROSITE" id="PS50106"/>
    </source>
</evidence>
<organism evidence="5 6">
    <name type="scientific">Trichostrongylus colubriformis</name>
    <name type="common">Black scour worm</name>
    <dbReference type="NCBI Taxonomy" id="6319"/>
    <lineage>
        <taxon>Eukaryota</taxon>
        <taxon>Metazoa</taxon>
        <taxon>Ecdysozoa</taxon>
        <taxon>Nematoda</taxon>
        <taxon>Chromadorea</taxon>
        <taxon>Rhabditida</taxon>
        <taxon>Rhabditina</taxon>
        <taxon>Rhabditomorpha</taxon>
        <taxon>Strongyloidea</taxon>
        <taxon>Trichostrongylidae</taxon>
        <taxon>Trichostrongylus</taxon>
    </lineage>
</organism>
<gene>
    <name evidence="5" type="ORF">GCK32_014931</name>
</gene>
<feature type="non-terminal residue" evidence="5">
    <location>
        <position position="99"/>
    </location>
</feature>
<protein>
    <submittedName>
        <fullName evidence="5">PDZ domain-containing protein</fullName>
    </submittedName>
</protein>
<keyword evidence="6" id="KW-1185">Reference proteome</keyword>
<dbReference type="InterPro" id="IPR001478">
    <property type="entry name" value="PDZ"/>
</dbReference>
<dbReference type="Gene3D" id="2.30.42.10">
    <property type="match status" value="1"/>
</dbReference>
<evidence type="ECO:0000256" key="3">
    <source>
        <dbReference type="ARBA" id="ARBA00023212"/>
    </source>
</evidence>
<proteinExistence type="inferred from homology"/>
<keyword evidence="3" id="KW-0963">Cytoplasm</keyword>
<dbReference type="PANTHER" id="PTHR10554:SF1">
    <property type="entry name" value="FI16515P1"/>
    <property type="match status" value="1"/>
</dbReference>
<feature type="domain" description="PDZ" evidence="4">
    <location>
        <begin position="62"/>
        <end position="99"/>
    </location>
</feature>
<comment type="subcellular location">
    <subcellularLocation>
        <location evidence="1">Cytoplasm</location>
        <location evidence="1">Cytoskeleton</location>
    </subcellularLocation>
</comment>
<sequence length="99" mass="10547">MKNRHRNLDVVHHGLVLISDGQGRGRPSKLLLSKDQLAIEIVSDGTTAGETDSEVPDDHTRTIVLRKKGAGGLGLSIKGGAENAQKMPIVISKIFPGMP</sequence>
<dbReference type="PANTHER" id="PTHR10554">
    <property type="entry name" value="SYNTROPHIN"/>
    <property type="match status" value="1"/>
</dbReference>
<evidence type="ECO:0000256" key="2">
    <source>
        <dbReference type="ARBA" id="ARBA00010798"/>
    </source>
</evidence>
<dbReference type="AlphaFoldDB" id="A0AAN8FJL4"/>
<evidence type="ECO:0000313" key="5">
    <source>
        <dbReference type="EMBL" id="KAK5971953.1"/>
    </source>
</evidence>
<reference evidence="5 6" key="1">
    <citation type="submission" date="2019-10" db="EMBL/GenBank/DDBJ databases">
        <title>Assembly and Annotation for the nematode Trichostrongylus colubriformis.</title>
        <authorList>
            <person name="Martin J."/>
        </authorList>
    </citation>
    <scope>NUCLEOTIDE SEQUENCE [LARGE SCALE GENOMIC DNA]</scope>
    <source>
        <strain evidence="5">G859</strain>
        <tissue evidence="5">Whole worm</tissue>
    </source>
</reference>
<comment type="similarity">
    <text evidence="2">Belongs to the syntrophin family.</text>
</comment>
<dbReference type="EMBL" id="WIXE01017177">
    <property type="protein sequence ID" value="KAK5971953.1"/>
    <property type="molecule type" value="Genomic_DNA"/>
</dbReference>